<dbReference type="Pfam" id="PF02388">
    <property type="entry name" value="FemAB"/>
    <property type="match status" value="2"/>
</dbReference>
<protein>
    <submittedName>
        <fullName evidence="7">Methicillin resistance protein</fullName>
    </submittedName>
</protein>
<keyword evidence="3" id="KW-0133">Cell shape</keyword>
<dbReference type="EMBL" id="LCDD01000034">
    <property type="protein sequence ID" value="KKS45573.1"/>
    <property type="molecule type" value="Genomic_DNA"/>
</dbReference>
<dbReference type="PROSITE" id="PS51191">
    <property type="entry name" value="FEMABX"/>
    <property type="match status" value="1"/>
</dbReference>
<proteinExistence type="inferred from homology"/>
<dbReference type="Proteomes" id="UP000034320">
    <property type="component" value="Unassembled WGS sequence"/>
</dbReference>
<name>A0A0G1C7F2_9BACT</name>
<keyword evidence="6" id="KW-0961">Cell wall biogenesis/degradation</keyword>
<dbReference type="GO" id="GO:0071555">
    <property type="term" value="P:cell wall organization"/>
    <property type="evidence" value="ECO:0007669"/>
    <property type="project" value="UniProtKB-KW"/>
</dbReference>
<dbReference type="SUPFAM" id="SSF55729">
    <property type="entry name" value="Acyl-CoA N-acyltransferases (Nat)"/>
    <property type="match status" value="2"/>
</dbReference>
<comment type="caution">
    <text evidence="7">The sequence shown here is derived from an EMBL/GenBank/DDBJ whole genome shotgun (WGS) entry which is preliminary data.</text>
</comment>
<dbReference type="Gene3D" id="3.40.630.30">
    <property type="match status" value="2"/>
</dbReference>
<dbReference type="PANTHER" id="PTHR36174">
    <property type="entry name" value="LIPID II:GLYCINE GLYCYLTRANSFERASE"/>
    <property type="match status" value="1"/>
</dbReference>
<evidence type="ECO:0000313" key="8">
    <source>
        <dbReference type="Proteomes" id="UP000034320"/>
    </source>
</evidence>
<evidence type="ECO:0000256" key="1">
    <source>
        <dbReference type="ARBA" id="ARBA00009943"/>
    </source>
</evidence>
<dbReference type="InterPro" id="IPR016181">
    <property type="entry name" value="Acyl_CoA_acyltransferase"/>
</dbReference>
<comment type="similarity">
    <text evidence="1">Belongs to the FemABX family.</text>
</comment>
<sequence length="338" mass="40239">MKIIEIKKKEDWENFIRNNSPQALFSSWSWGKVSKYTYSRHEADFIRLGLIDKELNGICQIQKISARRAAFLHLRHGPILSKWTEERFKFLLENVVDYARKLKVSFIRISPLIDDNQTNRNFFRLFGFRPSPIHRMDGEVCWVLDLNLPENQLLLNMRKTTRYLIRTAGKCAVSIVKTTNEERLKNFLKLYSLTARRQKFIGHEGIREEFRQFVKDNQIMIFEGYYQKQLLSSALIIFYNRQAIYHHSASIPSKIPVNYLLQWEVILEAKRRGMSVYNFWGIAPEGKPRHPWRNLSLFKKGFGGREVNYLHSQDLPVNNFKYRINYLIESYRKISKGY</sequence>
<reference evidence="7 8" key="1">
    <citation type="journal article" date="2015" name="Nature">
        <title>rRNA introns, odd ribosomes, and small enigmatic genomes across a large radiation of phyla.</title>
        <authorList>
            <person name="Brown C.T."/>
            <person name="Hug L.A."/>
            <person name="Thomas B.C."/>
            <person name="Sharon I."/>
            <person name="Castelle C.J."/>
            <person name="Singh A."/>
            <person name="Wilkins M.J."/>
            <person name="Williams K.H."/>
            <person name="Banfield J.F."/>
        </authorList>
    </citation>
    <scope>NUCLEOTIDE SEQUENCE [LARGE SCALE GENOMIC DNA]</scope>
</reference>
<organism evidence="7 8">
    <name type="scientific">Candidatus Gottesmanbacteria bacterium GW2011_GWA2_42_18</name>
    <dbReference type="NCBI Taxonomy" id="1618442"/>
    <lineage>
        <taxon>Bacteria</taxon>
        <taxon>Candidatus Gottesmaniibacteriota</taxon>
    </lineage>
</organism>
<keyword evidence="5" id="KW-0012">Acyltransferase</keyword>
<evidence type="ECO:0000256" key="5">
    <source>
        <dbReference type="ARBA" id="ARBA00023315"/>
    </source>
</evidence>
<keyword evidence="2" id="KW-0808">Transferase</keyword>
<gene>
    <name evidence="7" type="ORF">UV09_C0034G0012</name>
</gene>
<evidence type="ECO:0000256" key="6">
    <source>
        <dbReference type="ARBA" id="ARBA00023316"/>
    </source>
</evidence>
<accession>A0A0G1C7F2</accession>
<dbReference type="PANTHER" id="PTHR36174:SF1">
    <property type="entry name" value="LIPID II:GLYCINE GLYCYLTRANSFERASE"/>
    <property type="match status" value="1"/>
</dbReference>
<evidence type="ECO:0000313" key="7">
    <source>
        <dbReference type="EMBL" id="KKS45573.1"/>
    </source>
</evidence>
<dbReference type="InterPro" id="IPR050644">
    <property type="entry name" value="PG_Glycine_Bridge_Synth"/>
</dbReference>
<evidence type="ECO:0000256" key="3">
    <source>
        <dbReference type="ARBA" id="ARBA00022960"/>
    </source>
</evidence>
<dbReference type="AlphaFoldDB" id="A0A0G1C7F2"/>
<evidence type="ECO:0000256" key="4">
    <source>
        <dbReference type="ARBA" id="ARBA00022984"/>
    </source>
</evidence>
<dbReference type="GO" id="GO:0008360">
    <property type="term" value="P:regulation of cell shape"/>
    <property type="evidence" value="ECO:0007669"/>
    <property type="project" value="UniProtKB-KW"/>
</dbReference>
<dbReference type="GO" id="GO:0016755">
    <property type="term" value="F:aminoacyltransferase activity"/>
    <property type="evidence" value="ECO:0007669"/>
    <property type="project" value="InterPro"/>
</dbReference>
<keyword evidence="4" id="KW-0573">Peptidoglycan synthesis</keyword>
<dbReference type="GO" id="GO:0009252">
    <property type="term" value="P:peptidoglycan biosynthetic process"/>
    <property type="evidence" value="ECO:0007669"/>
    <property type="project" value="UniProtKB-KW"/>
</dbReference>
<evidence type="ECO:0000256" key="2">
    <source>
        <dbReference type="ARBA" id="ARBA00022679"/>
    </source>
</evidence>
<dbReference type="InterPro" id="IPR003447">
    <property type="entry name" value="FEMABX"/>
</dbReference>